<evidence type="ECO:0000256" key="2">
    <source>
        <dbReference type="ARBA" id="ARBA00022630"/>
    </source>
</evidence>
<reference evidence="5 6" key="1">
    <citation type="journal article" date="2015" name="Genome Biol. Evol.">
        <title>Phylogenomic analyses indicate that early fungi evolved digesting cell walls of algal ancestors of land plants.</title>
        <authorList>
            <person name="Chang Y."/>
            <person name="Wang S."/>
            <person name="Sekimoto S."/>
            <person name="Aerts A.L."/>
            <person name="Choi C."/>
            <person name="Clum A."/>
            <person name="LaButti K.M."/>
            <person name="Lindquist E.A."/>
            <person name="Yee Ngan C."/>
            <person name="Ohm R.A."/>
            <person name="Salamov A.A."/>
            <person name="Grigoriev I.V."/>
            <person name="Spatafora J.W."/>
            <person name="Berbee M.L."/>
        </authorList>
    </citation>
    <scope>NUCLEOTIDE SEQUENCE [LARGE SCALE GENOMIC DNA]</scope>
    <source>
        <strain evidence="5 6">NRRL 28638</strain>
    </source>
</reference>
<dbReference type="Proteomes" id="UP000070444">
    <property type="component" value="Unassembled WGS sequence"/>
</dbReference>
<dbReference type="SUPFAM" id="SSF51971">
    <property type="entry name" value="Nucleotide-binding domain"/>
    <property type="match status" value="1"/>
</dbReference>
<dbReference type="PANTHER" id="PTHR10961:SF15">
    <property type="entry name" value="FAD DEPENDENT OXIDOREDUCTASE DOMAIN-CONTAINING PROTEIN"/>
    <property type="match status" value="1"/>
</dbReference>
<evidence type="ECO:0000256" key="3">
    <source>
        <dbReference type="ARBA" id="ARBA00022827"/>
    </source>
</evidence>
<evidence type="ECO:0000256" key="1">
    <source>
        <dbReference type="ARBA" id="ARBA00001974"/>
    </source>
</evidence>
<evidence type="ECO:0008006" key="7">
    <source>
        <dbReference type="Google" id="ProtNLM"/>
    </source>
</evidence>
<evidence type="ECO:0000313" key="5">
    <source>
        <dbReference type="EMBL" id="KXN71341.1"/>
    </source>
</evidence>
<dbReference type="Gene3D" id="3.50.50.60">
    <property type="entry name" value="FAD/NAD(P)-binding domain"/>
    <property type="match status" value="1"/>
</dbReference>
<dbReference type="STRING" id="796925.A0A137P8T9"/>
<dbReference type="PANTHER" id="PTHR10961">
    <property type="entry name" value="PEROXISOMAL SARCOSINE OXIDASE"/>
    <property type="match status" value="1"/>
</dbReference>
<comment type="cofactor">
    <cofactor evidence="1">
        <name>FAD</name>
        <dbReference type="ChEBI" id="CHEBI:57692"/>
    </cofactor>
</comment>
<keyword evidence="6" id="KW-1185">Reference proteome</keyword>
<evidence type="ECO:0000256" key="4">
    <source>
        <dbReference type="ARBA" id="ARBA00023002"/>
    </source>
</evidence>
<dbReference type="InterPro" id="IPR036188">
    <property type="entry name" value="FAD/NAD-bd_sf"/>
</dbReference>
<keyword evidence="3" id="KW-0274">FAD</keyword>
<name>A0A137P8T9_CONC2</name>
<proteinExistence type="predicted"/>
<dbReference type="InterPro" id="IPR045170">
    <property type="entry name" value="MTOX"/>
</dbReference>
<organism evidence="5 6">
    <name type="scientific">Conidiobolus coronatus (strain ATCC 28846 / CBS 209.66 / NRRL 28638)</name>
    <name type="common">Delacroixia coronata</name>
    <dbReference type="NCBI Taxonomy" id="796925"/>
    <lineage>
        <taxon>Eukaryota</taxon>
        <taxon>Fungi</taxon>
        <taxon>Fungi incertae sedis</taxon>
        <taxon>Zoopagomycota</taxon>
        <taxon>Entomophthoromycotina</taxon>
        <taxon>Entomophthoromycetes</taxon>
        <taxon>Entomophthorales</taxon>
        <taxon>Ancylistaceae</taxon>
        <taxon>Conidiobolus</taxon>
    </lineage>
</organism>
<dbReference type="AlphaFoldDB" id="A0A137P8T9"/>
<keyword evidence="4" id="KW-0560">Oxidoreductase</keyword>
<accession>A0A137P8T9</accession>
<sequence>MHRENWEIESFRMCWYADSWDNHFYFDHVPNREGLFVATGDSGHGMKFAPEIGKVILECIERKDGKYYNQFKWRSKPKDFKLYIDRCEVDYSELPLSELEWIKGGKRFESRI</sequence>
<gene>
    <name evidence="5" type="ORF">CONCODRAFT_5981</name>
</gene>
<dbReference type="EMBL" id="KQ964477">
    <property type="protein sequence ID" value="KXN71341.1"/>
    <property type="molecule type" value="Genomic_DNA"/>
</dbReference>
<dbReference type="OrthoDB" id="2127950at2759"/>
<keyword evidence="2" id="KW-0285">Flavoprotein</keyword>
<dbReference type="GO" id="GO:0050660">
    <property type="term" value="F:flavin adenine dinucleotide binding"/>
    <property type="evidence" value="ECO:0007669"/>
    <property type="project" value="InterPro"/>
</dbReference>
<dbReference type="GO" id="GO:0008115">
    <property type="term" value="F:sarcosine oxidase activity"/>
    <property type="evidence" value="ECO:0007669"/>
    <property type="project" value="TreeGrafter"/>
</dbReference>
<evidence type="ECO:0000313" key="6">
    <source>
        <dbReference type="Proteomes" id="UP000070444"/>
    </source>
</evidence>
<protein>
    <recommendedName>
        <fullName evidence="7">FAD dependent oxidoreductase domain-containing protein</fullName>
    </recommendedName>
</protein>